<comment type="caution">
    <text evidence="6">The sequence shown here is derived from an EMBL/GenBank/DDBJ whole genome shotgun (WGS) entry which is preliminary data.</text>
</comment>
<evidence type="ECO:0000256" key="2">
    <source>
        <dbReference type="ARBA" id="ARBA00022857"/>
    </source>
</evidence>
<dbReference type="Pfam" id="PF01872">
    <property type="entry name" value="RibD_C"/>
    <property type="match status" value="1"/>
</dbReference>
<protein>
    <recommendedName>
        <fullName evidence="5">Bacterial bifunctional deaminase-reductase C-terminal domain-containing protein</fullName>
    </recommendedName>
</protein>
<keyword evidence="2" id="KW-0521">NADP</keyword>
<dbReference type="Proteomes" id="UP000653411">
    <property type="component" value="Unassembled WGS sequence"/>
</dbReference>
<name>A0A917XAT6_9ACTN</name>
<reference evidence="6" key="1">
    <citation type="journal article" date="2014" name="Int. J. Syst. Evol. Microbiol.">
        <title>Complete genome sequence of Corynebacterium casei LMG S-19264T (=DSM 44701T), isolated from a smear-ripened cheese.</title>
        <authorList>
            <consortium name="US DOE Joint Genome Institute (JGI-PGF)"/>
            <person name="Walter F."/>
            <person name="Albersmeier A."/>
            <person name="Kalinowski J."/>
            <person name="Ruckert C."/>
        </authorList>
    </citation>
    <scope>NUCLEOTIDE SEQUENCE</scope>
    <source>
        <strain evidence="6">CGMCC 4.7110</strain>
    </source>
</reference>
<dbReference type="AlphaFoldDB" id="A0A917XAT6"/>
<evidence type="ECO:0000313" key="6">
    <source>
        <dbReference type="EMBL" id="GGN01202.1"/>
    </source>
</evidence>
<reference evidence="6" key="2">
    <citation type="submission" date="2020-09" db="EMBL/GenBank/DDBJ databases">
        <authorList>
            <person name="Sun Q."/>
            <person name="Zhou Y."/>
        </authorList>
    </citation>
    <scope>NUCLEOTIDE SEQUENCE</scope>
    <source>
        <strain evidence="6">CGMCC 4.7110</strain>
    </source>
</reference>
<feature type="compositionally biased region" description="Gly residues" evidence="4">
    <location>
        <begin position="113"/>
        <end position="143"/>
    </location>
</feature>
<organism evidence="6 7">
    <name type="scientific">Streptomyces fuscichromogenes</name>
    <dbReference type="NCBI Taxonomy" id="1324013"/>
    <lineage>
        <taxon>Bacteria</taxon>
        <taxon>Bacillati</taxon>
        <taxon>Actinomycetota</taxon>
        <taxon>Actinomycetes</taxon>
        <taxon>Kitasatosporales</taxon>
        <taxon>Streptomycetaceae</taxon>
        <taxon>Streptomyces</taxon>
    </lineage>
</organism>
<feature type="domain" description="Bacterial bifunctional deaminase-reductase C-terminal" evidence="5">
    <location>
        <begin position="203"/>
        <end position="405"/>
    </location>
</feature>
<keyword evidence="7" id="KW-1185">Reference proteome</keyword>
<gene>
    <name evidence="6" type="ORF">GCM10011578_023170</name>
</gene>
<dbReference type="Gene3D" id="3.40.430.10">
    <property type="entry name" value="Dihydrofolate Reductase, subunit A"/>
    <property type="match status" value="1"/>
</dbReference>
<dbReference type="GO" id="GO:0008703">
    <property type="term" value="F:5-amino-6-(5-phosphoribosylamino)uracil reductase activity"/>
    <property type="evidence" value="ECO:0007669"/>
    <property type="project" value="InterPro"/>
</dbReference>
<dbReference type="GO" id="GO:0009231">
    <property type="term" value="P:riboflavin biosynthetic process"/>
    <property type="evidence" value="ECO:0007669"/>
    <property type="project" value="InterPro"/>
</dbReference>
<feature type="region of interest" description="Disordered" evidence="4">
    <location>
        <begin position="1"/>
        <end position="47"/>
    </location>
</feature>
<proteinExistence type="predicted"/>
<sequence>MAKRTESKRGGGTISATSRSAGTCGERAHSDSGATSAMGLTSDAAGEDDTVTHVSCRATLHGMRRLFPVTEQTPRRAFGGSAEGAGPGGGSEASGGPVGGEGPGAGPSASGGLAEGAGHGGGSEASGGPAVGEGLAGGVGGSGAAAEGAASGGPVGGVRAGAGPGSGGGSGSGSGFGSVDREWSLGELALAYAYPESAGREVWLRANMVSTLDGAGQHDGRSQPISGAADMRIFGTLRGLADVVVVGAETVRQEGYRPVRERADFAAARTAAGQAAVAAVAVVTASLDLDLSLPLFTSPLVPTLILTGAAAAPDRVAAAERAGARVVIAGDGVGVDPARAVRALAGLGHTRLLTEGGPRLLGQFVAADVLDELCLTVSPMLTAGDAQRIAGGPGVAVPRRFELVSLLEEAGFLFGRYRRS</sequence>
<keyword evidence="3" id="KW-0560">Oxidoreductase</keyword>
<dbReference type="PANTHER" id="PTHR38011:SF7">
    <property type="entry name" value="2,5-DIAMINO-6-RIBOSYLAMINO-4(3H)-PYRIMIDINONE 5'-PHOSPHATE REDUCTASE"/>
    <property type="match status" value="1"/>
</dbReference>
<evidence type="ECO:0000313" key="7">
    <source>
        <dbReference type="Proteomes" id="UP000653411"/>
    </source>
</evidence>
<evidence type="ECO:0000259" key="5">
    <source>
        <dbReference type="Pfam" id="PF01872"/>
    </source>
</evidence>
<dbReference type="InterPro" id="IPR024072">
    <property type="entry name" value="DHFR-like_dom_sf"/>
</dbReference>
<feature type="compositionally biased region" description="Gly residues" evidence="4">
    <location>
        <begin position="81"/>
        <end position="105"/>
    </location>
</feature>
<dbReference type="InterPro" id="IPR002734">
    <property type="entry name" value="RibDG_C"/>
</dbReference>
<accession>A0A917XAT6</accession>
<dbReference type="InterPro" id="IPR050765">
    <property type="entry name" value="Riboflavin_Biosynth_HTPR"/>
</dbReference>
<comment type="pathway">
    <text evidence="1">Cofactor biosynthesis; riboflavin biosynthesis.</text>
</comment>
<feature type="region of interest" description="Disordered" evidence="4">
    <location>
        <begin position="76"/>
        <end position="176"/>
    </location>
</feature>
<evidence type="ECO:0000256" key="3">
    <source>
        <dbReference type="ARBA" id="ARBA00023002"/>
    </source>
</evidence>
<evidence type="ECO:0000256" key="1">
    <source>
        <dbReference type="ARBA" id="ARBA00005104"/>
    </source>
</evidence>
<dbReference type="PANTHER" id="PTHR38011">
    <property type="entry name" value="DIHYDROFOLATE REDUCTASE FAMILY PROTEIN (AFU_ORTHOLOGUE AFUA_8G06820)"/>
    <property type="match status" value="1"/>
</dbReference>
<dbReference type="EMBL" id="BMML01000004">
    <property type="protein sequence ID" value="GGN01202.1"/>
    <property type="molecule type" value="Genomic_DNA"/>
</dbReference>
<dbReference type="SUPFAM" id="SSF53597">
    <property type="entry name" value="Dihydrofolate reductase-like"/>
    <property type="match status" value="1"/>
</dbReference>
<feature type="compositionally biased region" description="Gly residues" evidence="4">
    <location>
        <begin position="150"/>
        <end position="176"/>
    </location>
</feature>
<evidence type="ECO:0000256" key="4">
    <source>
        <dbReference type="SAM" id="MobiDB-lite"/>
    </source>
</evidence>